<dbReference type="AlphaFoldDB" id="A0A010S065"/>
<dbReference type="OrthoDB" id="6899775at2"/>
<dbReference type="EMBL" id="AFOY02000013">
    <property type="protein sequence ID" value="EXF94309.1"/>
    <property type="molecule type" value="Genomic_DNA"/>
</dbReference>
<dbReference type="RefSeq" id="WP_019692614.1">
    <property type="nucleotide sequence ID" value="NZ_AFOY02000013.1"/>
</dbReference>
<evidence type="ECO:0000313" key="2">
    <source>
        <dbReference type="Proteomes" id="UP000022611"/>
    </source>
</evidence>
<evidence type="ECO:0000313" key="1">
    <source>
        <dbReference type="EMBL" id="EXF94309.1"/>
    </source>
</evidence>
<comment type="caution">
    <text evidence="1">The sequence shown here is derived from an EMBL/GenBank/DDBJ whole genome shotgun (WGS) entry which is preliminary data.</text>
</comment>
<accession>A0A010S065</accession>
<protein>
    <submittedName>
        <fullName evidence="1">Uncharacterized protein</fullName>
    </submittedName>
</protein>
<dbReference type="HOGENOM" id="CLU_1659243_0_0_6"/>
<organism evidence="1 2">
    <name type="scientific">Pseudomonas fluorescens HK44</name>
    <dbReference type="NCBI Taxonomy" id="1042209"/>
    <lineage>
        <taxon>Bacteria</taxon>
        <taxon>Pseudomonadati</taxon>
        <taxon>Pseudomonadota</taxon>
        <taxon>Gammaproteobacteria</taxon>
        <taxon>Pseudomonadales</taxon>
        <taxon>Pseudomonadaceae</taxon>
        <taxon>Pseudomonas</taxon>
    </lineage>
</organism>
<dbReference type="PATRIC" id="fig|1042209.11.peg.2764"/>
<dbReference type="Proteomes" id="UP000022611">
    <property type="component" value="Unassembled WGS sequence"/>
</dbReference>
<proteinExistence type="predicted"/>
<name>A0A010S065_PSEFL</name>
<gene>
    <name evidence="1" type="ORF">HK44_002105</name>
</gene>
<sequence>MLEAKTFVLSENNRVMWAKAGTTFPGEKLNQVVTRTLVDLPKNRDLVDFYEIRRTDVPAAFDALLKLQNTGAASRYIETDEQEFREVLRVEVTLMDAIMLALALLLDVILCMLSPSATTSTSSSGKPPLAVTPVVPEIKPYVPSWKRHQQRIGYDEPTL</sequence>
<reference evidence="1 2" key="1">
    <citation type="journal article" date="2011" name="J. Bacteriol.">
        <title>Draft genome sequence of the polycyclic aromatic hydrocarbon-degrading, genetically engineered bioluminescent bioreporter Pseudomonas fluorescens HK44.</title>
        <authorList>
            <person name="Chauhan A."/>
            <person name="Layton A.C."/>
            <person name="Williams D.E."/>
            <person name="Smartt A.E."/>
            <person name="Ripp S."/>
            <person name="Karpinets T.V."/>
            <person name="Brown S.D."/>
            <person name="Sayler G.S."/>
        </authorList>
    </citation>
    <scope>NUCLEOTIDE SEQUENCE [LARGE SCALE GENOMIC DNA]</scope>
    <source>
        <strain evidence="1 2">HK44</strain>
    </source>
</reference>